<reference evidence="1 2" key="1">
    <citation type="submission" date="2020-08" db="EMBL/GenBank/DDBJ databases">
        <title>Genomic Encyclopedia of Type Strains, Phase IV (KMG-IV): sequencing the most valuable type-strain genomes for metagenomic binning, comparative biology and taxonomic classification.</title>
        <authorList>
            <person name="Goeker M."/>
        </authorList>
    </citation>
    <scope>NUCLEOTIDE SEQUENCE [LARGE SCALE GENOMIC DNA]</scope>
    <source>
        <strain evidence="1 2">DSM 27244</strain>
    </source>
</reference>
<evidence type="ECO:0000313" key="2">
    <source>
        <dbReference type="Proteomes" id="UP000557739"/>
    </source>
</evidence>
<keyword evidence="2" id="KW-1185">Reference proteome</keyword>
<dbReference type="Proteomes" id="UP000557739">
    <property type="component" value="Unassembled WGS sequence"/>
</dbReference>
<accession>A0A7W9ARV0</accession>
<evidence type="ECO:0000313" key="1">
    <source>
        <dbReference type="EMBL" id="MBB5699430.1"/>
    </source>
</evidence>
<protein>
    <submittedName>
        <fullName evidence="1">N-formylglutamate amidohydrolase</fullName>
    </submittedName>
</protein>
<proteinExistence type="predicted"/>
<dbReference type="AlphaFoldDB" id="A0A7W9ARV0"/>
<dbReference type="Gene3D" id="3.40.630.40">
    <property type="entry name" value="Zn-dependent exopeptidases"/>
    <property type="match status" value="1"/>
</dbReference>
<gene>
    <name evidence="1" type="ORF">FHR19_002796</name>
</gene>
<comment type="caution">
    <text evidence="1">The sequence shown here is derived from an EMBL/GenBank/DDBJ whole genome shotgun (WGS) entry which is preliminary data.</text>
</comment>
<dbReference type="Pfam" id="PF05013">
    <property type="entry name" value="FGase"/>
    <property type="match status" value="1"/>
</dbReference>
<dbReference type="EMBL" id="JACIJJ010000004">
    <property type="protein sequence ID" value="MBB5699430.1"/>
    <property type="molecule type" value="Genomic_DNA"/>
</dbReference>
<organism evidence="1 2">
    <name type="scientific">Sphingomonas yantingensis</name>
    <dbReference type="NCBI Taxonomy" id="1241761"/>
    <lineage>
        <taxon>Bacteria</taxon>
        <taxon>Pseudomonadati</taxon>
        <taxon>Pseudomonadota</taxon>
        <taxon>Alphaproteobacteria</taxon>
        <taxon>Sphingomonadales</taxon>
        <taxon>Sphingomonadaceae</taxon>
        <taxon>Sphingomonas</taxon>
    </lineage>
</organism>
<sequence length="282" mass="30234">MTTAPSRSFDLYGPAVPDSPVVVSVPHAGRDYPRELVEALRVPLTALLPLEDRHVDAIGLSARRGETMIVARRPRAWIDLNRSERERDPLIDDGASPLATPQPSIKLRSGLGLVPRRVTPAGDLWRVRFTGEAIDRRIVEDHRPYHAALATALAAARDRFGTAILIDLHSMPTLGAGEPQIVLGDRFGRAAGDSIVAAAEAAVRRHCLTTARNAPYAGGHILERQGDPAGGIHAIQVEIDRLLYLDPLTLEPGAGARAIAAMLRSMIDALADLILPTAAAAE</sequence>
<keyword evidence="1" id="KW-0378">Hydrolase</keyword>
<name>A0A7W9ARV0_9SPHN</name>
<dbReference type="SUPFAM" id="SSF53187">
    <property type="entry name" value="Zn-dependent exopeptidases"/>
    <property type="match status" value="1"/>
</dbReference>
<dbReference type="InterPro" id="IPR007709">
    <property type="entry name" value="N-FG_amidohydro"/>
</dbReference>
<dbReference type="RefSeq" id="WP_184029471.1">
    <property type="nucleotide sequence ID" value="NZ_JACIJJ010000004.1"/>
</dbReference>
<dbReference type="GO" id="GO:0016787">
    <property type="term" value="F:hydrolase activity"/>
    <property type="evidence" value="ECO:0007669"/>
    <property type="project" value="UniProtKB-KW"/>
</dbReference>